<proteinExistence type="predicted"/>
<dbReference type="Proteomes" id="UP000785679">
    <property type="component" value="Unassembled WGS sequence"/>
</dbReference>
<protein>
    <submittedName>
        <fullName evidence="1">Uncharacterized protein</fullName>
    </submittedName>
</protein>
<evidence type="ECO:0000313" key="1">
    <source>
        <dbReference type="EMBL" id="TNV72941.1"/>
    </source>
</evidence>
<gene>
    <name evidence="1" type="ORF">FGO68_gene1935</name>
</gene>
<sequence length="80" mass="9501">MIIQRNLMHSLTLISHQFNQRLYSSFQSLSYYNCPCYQMLVKWGTCLYRRPSSCPRTLPNLPYYLAPPRRHRQCTVSLSA</sequence>
<keyword evidence="2" id="KW-1185">Reference proteome</keyword>
<organism evidence="1 2">
    <name type="scientific">Halteria grandinella</name>
    <dbReference type="NCBI Taxonomy" id="5974"/>
    <lineage>
        <taxon>Eukaryota</taxon>
        <taxon>Sar</taxon>
        <taxon>Alveolata</taxon>
        <taxon>Ciliophora</taxon>
        <taxon>Intramacronucleata</taxon>
        <taxon>Spirotrichea</taxon>
        <taxon>Stichotrichia</taxon>
        <taxon>Sporadotrichida</taxon>
        <taxon>Halteriidae</taxon>
        <taxon>Halteria</taxon>
    </lineage>
</organism>
<name>A0A8J8NDZ5_HALGN</name>
<reference evidence="1" key="1">
    <citation type="submission" date="2019-06" db="EMBL/GenBank/DDBJ databases">
        <authorList>
            <person name="Zheng W."/>
        </authorList>
    </citation>
    <scope>NUCLEOTIDE SEQUENCE</scope>
    <source>
        <strain evidence="1">QDHG01</strain>
    </source>
</reference>
<dbReference type="EMBL" id="RRYP01020374">
    <property type="protein sequence ID" value="TNV72941.1"/>
    <property type="molecule type" value="Genomic_DNA"/>
</dbReference>
<comment type="caution">
    <text evidence="1">The sequence shown here is derived from an EMBL/GenBank/DDBJ whole genome shotgun (WGS) entry which is preliminary data.</text>
</comment>
<evidence type="ECO:0000313" key="2">
    <source>
        <dbReference type="Proteomes" id="UP000785679"/>
    </source>
</evidence>
<dbReference type="AlphaFoldDB" id="A0A8J8NDZ5"/>
<accession>A0A8J8NDZ5</accession>